<dbReference type="EMBL" id="BGZK01000297">
    <property type="protein sequence ID" value="GBP34959.1"/>
    <property type="molecule type" value="Genomic_DNA"/>
</dbReference>
<proteinExistence type="predicted"/>
<name>A0A4C1V8D4_EUMVA</name>
<evidence type="ECO:0000313" key="2">
    <source>
        <dbReference type="EMBL" id="GBP34959.1"/>
    </source>
</evidence>
<dbReference type="Proteomes" id="UP000299102">
    <property type="component" value="Unassembled WGS sequence"/>
</dbReference>
<reference evidence="2 3" key="1">
    <citation type="journal article" date="2019" name="Commun. Biol.">
        <title>The bagworm genome reveals a unique fibroin gene that provides high tensile strength.</title>
        <authorList>
            <person name="Kono N."/>
            <person name="Nakamura H."/>
            <person name="Ohtoshi R."/>
            <person name="Tomita M."/>
            <person name="Numata K."/>
            <person name="Arakawa K."/>
        </authorList>
    </citation>
    <scope>NUCLEOTIDE SEQUENCE [LARGE SCALE GENOMIC DNA]</scope>
</reference>
<gene>
    <name evidence="2" type="ORF">EVAR_28424_1</name>
</gene>
<feature type="region of interest" description="Disordered" evidence="1">
    <location>
        <begin position="1"/>
        <end position="39"/>
    </location>
</feature>
<dbReference type="AlphaFoldDB" id="A0A4C1V8D4"/>
<accession>A0A4C1V8D4</accession>
<evidence type="ECO:0000313" key="3">
    <source>
        <dbReference type="Proteomes" id="UP000299102"/>
    </source>
</evidence>
<comment type="caution">
    <text evidence="2">The sequence shown here is derived from an EMBL/GenBank/DDBJ whole genome shotgun (WGS) entry which is preliminary data.</text>
</comment>
<protein>
    <submittedName>
        <fullName evidence="2">Uncharacterized protein</fullName>
    </submittedName>
</protein>
<organism evidence="2 3">
    <name type="scientific">Eumeta variegata</name>
    <name type="common">Bagworm moth</name>
    <name type="synonym">Eumeta japonica</name>
    <dbReference type="NCBI Taxonomy" id="151549"/>
    <lineage>
        <taxon>Eukaryota</taxon>
        <taxon>Metazoa</taxon>
        <taxon>Ecdysozoa</taxon>
        <taxon>Arthropoda</taxon>
        <taxon>Hexapoda</taxon>
        <taxon>Insecta</taxon>
        <taxon>Pterygota</taxon>
        <taxon>Neoptera</taxon>
        <taxon>Endopterygota</taxon>
        <taxon>Lepidoptera</taxon>
        <taxon>Glossata</taxon>
        <taxon>Ditrysia</taxon>
        <taxon>Tineoidea</taxon>
        <taxon>Psychidae</taxon>
        <taxon>Oiketicinae</taxon>
        <taxon>Eumeta</taxon>
    </lineage>
</organism>
<sequence>MKFHPLPLFNEFKRGRTNPNNDLREGRPTARPKTTSVLSDSRQRLYYQKIRTSVGIAQDLRGKPGHPPRAAVSGDAKMNIVKKKLASQSA</sequence>
<evidence type="ECO:0000256" key="1">
    <source>
        <dbReference type="SAM" id="MobiDB-lite"/>
    </source>
</evidence>
<keyword evidence="3" id="KW-1185">Reference proteome</keyword>